<dbReference type="Proteomes" id="UP001153076">
    <property type="component" value="Unassembled WGS sequence"/>
</dbReference>
<dbReference type="AlphaFoldDB" id="A0A9Q1KPX5"/>
<evidence type="ECO:0000313" key="1">
    <source>
        <dbReference type="EMBL" id="KAJ8446935.1"/>
    </source>
</evidence>
<proteinExistence type="predicted"/>
<dbReference type="EMBL" id="JAKOGI010000045">
    <property type="protein sequence ID" value="KAJ8446935.1"/>
    <property type="molecule type" value="Genomic_DNA"/>
</dbReference>
<protein>
    <submittedName>
        <fullName evidence="1">Uncharacterized protein</fullName>
    </submittedName>
</protein>
<comment type="caution">
    <text evidence="1">The sequence shown here is derived from an EMBL/GenBank/DDBJ whole genome shotgun (WGS) entry which is preliminary data.</text>
</comment>
<name>A0A9Q1KPX5_9CARY</name>
<keyword evidence="2" id="KW-1185">Reference proteome</keyword>
<evidence type="ECO:0000313" key="2">
    <source>
        <dbReference type="Proteomes" id="UP001153076"/>
    </source>
</evidence>
<accession>A0A9Q1KPX5</accession>
<sequence length="271" mass="30695">MVGAIGRQQTWKNNVLWRLMKKYVVKGQNGVEALERMVKNTIGGDLLNLMYNRQILMPMEGDMDVRMPFKGNDERFYLYMGGNEVCEGRINTPDDGILCGTSGKGGDVATQKGGKGGGKQEAMKRWLKLMVNDGAESGNEQPVLRLRLGWETIKLSDNNEIPLTSNDECDKELNSNGNNWVGERIEQTLSDTYKKTGYIAAAECHIIVLGECNMELTNNRKFIVYDYIHLIYKGLTDHRIYNQLHHLMETHDMAKVDNQTGLIVSGEEYHK</sequence>
<gene>
    <name evidence="1" type="ORF">Cgig2_026433</name>
</gene>
<reference evidence="1" key="1">
    <citation type="submission" date="2022-04" db="EMBL/GenBank/DDBJ databases">
        <title>Carnegiea gigantea Genome sequencing and assembly v2.</title>
        <authorList>
            <person name="Copetti D."/>
            <person name="Sanderson M.J."/>
            <person name="Burquez A."/>
            <person name="Wojciechowski M.F."/>
        </authorList>
    </citation>
    <scope>NUCLEOTIDE SEQUENCE</scope>
    <source>
        <strain evidence="1">SGP5-SGP5p</strain>
        <tissue evidence="1">Aerial part</tissue>
    </source>
</reference>
<organism evidence="1 2">
    <name type="scientific">Carnegiea gigantea</name>
    <dbReference type="NCBI Taxonomy" id="171969"/>
    <lineage>
        <taxon>Eukaryota</taxon>
        <taxon>Viridiplantae</taxon>
        <taxon>Streptophyta</taxon>
        <taxon>Embryophyta</taxon>
        <taxon>Tracheophyta</taxon>
        <taxon>Spermatophyta</taxon>
        <taxon>Magnoliopsida</taxon>
        <taxon>eudicotyledons</taxon>
        <taxon>Gunneridae</taxon>
        <taxon>Pentapetalae</taxon>
        <taxon>Caryophyllales</taxon>
        <taxon>Cactineae</taxon>
        <taxon>Cactaceae</taxon>
        <taxon>Cactoideae</taxon>
        <taxon>Echinocereeae</taxon>
        <taxon>Carnegiea</taxon>
    </lineage>
</organism>